<keyword evidence="1" id="KW-1133">Transmembrane helix</keyword>
<evidence type="ECO:0000256" key="1">
    <source>
        <dbReference type="SAM" id="Phobius"/>
    </source>
</evidence>
<feature type="transmembrane region" description="Helical" evidence="1">
    <location>
        <begin position="12"/>
        <end position="28"/>
    </location>
</feature>
<feature type="domain" description="Transglycosylase SLT" evidence="2">
    <location>
        <begin position="44"/>
        <end position="151"/>
    </location>
</feature>
<accession>A0A2M6YBU5</accession>
<protein>
    <recommendedName>
        <fullName evidence="2">Transglycosylase SLT domain-containing protein</fullName>
    </recommendedName>
</protein>
<dbReference type="InterPro" id="IPR008258">
    <property type="entry name" value="Transglycosylase_SLT_dom_1"/>
</dbReference>
<comment type="caution">
    <text evidence="3">The sequence shown here is derived from an EMBL/GenBank/DDBJ whole genome shotgun (WGS) entry which is preliminary data.</text>
</comment>
<dbReference type="EMBL" id="PEXI01000077">
    <property type="protein sequence ID" value="PIU24171.1"/>
    <property type="molecule type" value="Genomic_DNA"/>
</dbReference>
<dbReference type="Proteomes" id="UP000229896">
    <property type="component" value="Unassembled WGS sequence"/>
</dbReference>
<keyword evidence="1" id="KW-0812">Transmembrane</keyword>
<evidence type="ECO:0000313" key="3">
    <source>
        <dbReference type="EMBL" id="PIU24171.1"/>
    </source>
</evidence>
<dbReference type="CDD" id="cd16896">
    <property type="entry name" value="LT_Slt70-like"/>
    <property type="match status" value="1"/>
</dbReference>
<proteinExistence type="predicted"/>
<dbReference type="SUPFAM" id="SSF53955">
    <property type="entry name" value="Lysozyme-like"/>
    <property type="match status" value="1"/>
</dbReference>
<dbReference type="AlphaFoldDB" id="A0A2M6YBU5"/>
<evidence type="ECO:0000259" key="2">
    <source>
        <dbReference type="Pfam" id="PF01464"/>
    </source>
</evidence>
<name>A0A2M6YBU5_9BACT</name>
<keyword evidence="1" id="KW-0472">Membrane</keyword>
<sequence length="226" mass="24979">MVDKRGRVKKIIISLVIIAVLVAGYFYLPTILGDSVFPLKYAESIKKWSRDYHEDPFLVAGILMLESGFNPQAQSPVGALGMAQIMPATGRTIASGVGKTDYQTSDLFDPEIAVQFCTWQIHVLKEKYDGNEVAALAAYNAGGGNADKWLRMGLLQDPSTNSYAKKVLDYKTVYHKLYQAQLDLNSLSPAEDEKPVVKIADNNSRNVVWGQTLKNLISLLYGTESQ</sequence>
<dbReference type="PANTHER" id="PTHR37423:SF5">
    <property type="entry name" value="SOLUBLE LYTIC MUREIN TRANSGLYCOSYLASE"/>
    <property type="match status" value="1"/>
</dbReference>
<dbReference type="PANTHER" id="PTHR37423">
    <property type="entry name" value="SOLUBLE LYTIC MUREIN TRANSGLYCOSYLASE-RELATED"/>
    <property type="match status" value="1"/>
</dbReference>
<gene>
    <name evidence="3" type="ORF">COT12_02465</name>
</gene>
<dbReference type="Pfam" id="PF01464">
    <property type="entry name" value="SLT"/>
    <property type="match status" value="1"/>
</dbReference>
<dbReference type="InterPro" id="IPR023346">
    <property type="entry name" value="Lysozyme-like_dom_sf"/>
</dbReference>
<dbReference type="Gene3D" id="1.10.530.10">
    <property type="match status" value="1"/>
</dbReference>
<organism evidence="3 4">
    <name type="scientific">Candidatus Berkelbacteria bacterium CG08_land_8_20_14_0_20_39_8</name>
    <dbReference type="NCBI Taxonomy" id="1974511"/>
    <lineage>
        <taxon>Bacteria</taxon>
        <taxon>Candidatus Berkelbacteria</taxon>
    </lineage>
</organism>
<reference evidence="4" key="1">
    <citation type="submission" date="2017-09" db="EMBL/GenBank/DDBJ databases">
        <title>Depth-based differentiation of microbial function through sediment-hosted aquifers and enrichment of novel symbionts in the deep terrestrial subsurface.</title>
        <authorList>
            <person name="Probst A.J."/>
            <person name="Ladd B."/>
            <person name="Jarett J.K."/>
            <person name="Geller-Mcgrath D.E."/>
            <person name="Sieber C.M.K."/>
            <person name="Emerson J.B."/>
            <person name="Anantharaman K."/>
            <person name="Thomas B.C."/>
            <person name="Malmstrom R."/>
            <person name="Stieglmeier M."/>
            <person name="Klingl A."/>
            <person name="Woyke T."/>
            <person name="Ryan C.M."/>
            <person name="Banfield J.F."/>
        </authorList>
    </citation>
    <scope>NUCLEOTIDE SEQUENCE [LARGE SCALE GENOMIC DNA]</scope>
</reference>
<evidence type="ECO:0000313" key="4">
    <source>
        <dbReference type="Proteomes" id="UP000229896"/>
    </source>
</evidence>